<evidence type="ECO:0000313" key="3">
    <source>
        <dbReference type="EMBL" id="NYG60701.1"/>
    </source>
</evidence>
<name>A0A7Y9US99_9ACTN</name>
<proteinExistence type="predicted"/>
<dbReference type="Pfam" id="PF26571">
    <property type="entry name" value="VldE"/>
    <property type="match status" value="1"/>
</dbReference>
<evidence type="ECO:0000256" key="1">
    <source>
        <dbReference type="SAM" id="MobiDB-lite"/>
    </source>
</evidence>
<organism evidence="3 4">
    <name type="scientific">Nocardioides daedukensis</name>
    <dbReference type="NCBI Taxonomy" id="634462"/>
    <lineage>
        <taxon>Bacteria</taxon>
        <taxon>Bacillati</taxon>
        <taxon>Actinomycetota</taxon>
        <taxon>Actinomycetes</taxon>
        <taxon>Propionibacteriales</taxon>
        <taxon>Nocardioidaceae</taxon>
        <taxon>Nocardioides</taxon>
    </lineage>
</organism>
<protein>
    <recommendedName>
        <fullName evidence="2">ARB-07466-like C-terminal domain-containing protein</fullName>
    </recommendedName>
</protein>
<dbReference type="Proteomes" id="UP000540656">
    <property type="component" value="Unassembled WGS sequence"/>
</dbReference>
<feature type="domain" description="ARB-07466-like C-terminal" evidence="2">
    <location>
        <begin position="207"/>
        <end position="303"/>
    </location>
</feature>
<dbReference type="EMBL" id="JACCAA010000001">
    <property type="protein sequence ID" value="NYG60701.1"/>
    <property type="molecule type" value="Genomic_DNA"/>
</dbReference>
<feature type="region of interest" description="Disordered" evidence="1">
    <location>
        <begin position="64"/>
        <end position="90"/>
    </location>
</feature>
<dbReference type="AlphaFoldDB" id="A0A7Y9US99"/>
<evidence type="ECO:0000259" key="2">
    <source>
        <dbReference type="Pfam" id="PF26571"/>
    </source>
</evidence>
<feature type="compositionally biased region" description="Basic residues" evidence="1">
    <location>
        <begin position="74"/>
        <end position="86"/>
    </location>
</feature>
<accession>A0A7Y9US99</accession>
<dbReference type="RefSeq" id="WP_179503602.1">
    <property type="nucleotide sequence ID" value="NZ_JACCAA010000001.1"/>
</dbReference>
<reference evidence="3 4" key="1">
    <citation type="submission" date="2020-07" db="EMBL/GenBank/DDBJ databases">
        <title>Sequencing the genomes of 1000 actinobacteria strains.</title>
        <authorList>
            <person name="Klenk H.-P."/>
        </authorList>
    </citation>
    <scope>NUCLEOTIDE SEQUENCE [LARGE SCALE GENOMIC DNA]</scope>
    <source>
        <strain evidence="3 4">DSM 23819</strain>
    </source>
</reference>
<keyword evidence="4" id="KW-1185">Reference proteome</keyword>
<dbReference type="InterPro" id="IPR058593">
    <property type="entry name" value="ARB_07466-like_C"/>
</dbReference>
<comment type="caution">
    <text evidence="3">The sequence shown here is derived from an EMBL/GenBank/DDBJ whole genome shotgun (WGS) entry which is preliminary data.</text>
</comment>
<gene>
    <name evidence="3" type="ORF">BJ980_003624</name>
</gene>
<evidence type="ECO:0000313" key="4">
    <source>
        <dbReference type="Proteomes" id="UP000540656"/>
    </source>
</evidence>
<feature type="region of interest" description="Disordered" evidence="1">
    <location>
        <begin position="182"/>
        <end position="203"/>
    </location>
</feature>
<sequence>MANSSHKRDTNARPTPFLSRRNAIKIAAPIAAFATVAAVSVGVATSSPELKDVVANDQSFTASIDHGIPETTPQRKKPVSRSSSRRPKVEVKLDGATYAARAEAAQTRKAVAGADDKQWALEDLNLWDGPTEKAKNVGLLKKGKAVVATGRERNGRAEIVVEDESRWVTAEFLADKKPVAKKKTATDDAEAASGTGGSCTNGSSVPSGVAPGVVKVHQAVCARFPEISTYGTFRGDGEHSEGRAVDIMISGDAGWQVAEYVRANASALGVEYAIYSQKIWSVDRGGEGWRSMEDRGSATANHFDHVHVTVY</sequence>